<keyword evidence="1" id="KW-0472">Membrane</keyword>
<keyword evidence="1" id="KW-1133">Transmembrane helix</keyword>
<protein>
    <submittedName>
        <fullName evidence="2">Uncharacterized protein</fullName>
    </submittedName>
</protein>
<comment type="caution">
    <text evidence="2">The sequence shown here is derived from an EMBL/GenBank/DDBJ whole genome shotgun (WGS) entry which is preliminary data.</text>
</comment>
<dbReference type="Gramene" id="OIW20049">
    <property type="protein sequence ID" value="OIW20049"/>
    <property type="gene ID" value="TanjilG_31978"/>
</dbReference>
<reference evidence="2 3" key="1">
    <citation type="journal article" date="2017" name="Plant Biotechnol. J.">
        <title>A comprehensive draft genome sequence for lupin (Lupinus angustifolius), an emerging health food: insights into plant-microbe interactions and legume evolution.</title>
        <authorList>
            <person name="Hane J.K."/>
            <person name="Ming Y."/>
            <person name="Kamphuis L.G."/>
            <person name="Nelson M.N."/>
            <person name="Garg G."/>
            <person name="Atkins C.A."/>
            <person name="Bayer P.E."/>
            <person name="Bravo A."/>
            <person name="Bringans S."/>
            <person name="Cannon S."/>
            <person name="Edwards D."/>
            <person name="Foley R."/>
            <person name="Gao L.L."/>
            <person name="Harrison M.J."/>
            <person name="Huang W."/>
            <person name="Hurgobin B."/>
            <person name="Li S."/>
            <person name="Liu C.W."/>
            <person name="McGrath A."/>
            <person name="Morahan G."/>
            <person name="Murray J."/>
            <person name="Weller J."/>
            <person name="Jian J."/>
            <person name="Singh K.B."/>
        </authorList>
    </citation>
    <scope>NUCLEOTIDE SEQUENCE [LARGE SCALE GENOMIC DNA]</scope>
    <source>
        <strain evidence="3">cv. Tanjil</strain>
        <tissue evidence="2">Whole plant</tissue>
    </source>
</reference>
<dbReference type="PANTHER" id="PTHR33333">
    <property type="entry name" value="ERYTHROCYTE MEMBRANE PROTEIN 1-LIKE"/>
    <property type="match status" value="1"/>
</dbReference>
<dbReference type="EMBL" id="MLAU01005142">
    <property type="protein sequence ID" value="OIW20049.1"/>
    <property type="molecule type" value="Genomic_DNA"/>
</dbReference>
<gene>
    <name evidence="2" type="ORF">TanjilG_31978</name>
</gene>
<evidence type="ECO:0000313" key="3">
    <source>
        <dbReference type="Proteomes" id="UP000188354"/>
    </source>
</evidence>
<dbReference type="PANTHER" id="PTHR33333:SF32">
    <property type="entry name" value="PSAD1"/>
    <property type="match status" value="1"/>
</dbReference>
<keyword evidence="1" id="KW-0812">Transmembrane</keyword>
<organism evidence="2 3">
    <name type="scientific">Lupinus angustifolius</name>
    <name type="common">Narrow-leaved blue lupine</name>
    <dbReference type="NCBI Taxonomy" id="3871"/>
    <lineage>
        <taxon>Eukaryota</taxon>
        <taxon>Viridiplantae</taxon>
        <taxon>Streptophyta</taxon>
        <taxon>Embryophyta</taxon>
        <taxon>Tracheophyta</taxon>
        <taxon>Spermatophyta</taxon>
        <taxon>Magnoliopsida</taxon>
        <taxon>eudicotyledons</taxon>
        <taxon>Gunneridae</taxon>
        <taxon>Pentapetalae</taxon>
        <taxon>rosids</taxon>
        <taxon>fabids</taxon>
        <taxon>Fabales</taxon>
        <taxon>Fabaceae</taxon>
        <taxon>Papilionoideae</taxon>
        <taxon>50 kb inversion clade</taxon>
        <taxon>genistoids sensu lato</taxon>
        <taxon>core genistoids</taxon>
        <taxon>Genisteae</taxon>
        <taxon>Lupinus</taxon>
    </lineage>
</organism>
<dbReference type="AlphaFoldDB" id="A0A394DA15"/>
<evidence type="ECO:0000256" key="1">
    <source>
        <dbReference type="SAM" id="Phobius"/>
    </source>
</evidence>
<feature type="transmembrane region" description="Helical" evidence="1">
    <location>
        <begin position="26"/>
        <end position="47"/>
    </location>
</feature>
<name>A0A394DA15_LUPAN</name>
<sequence length="83" mass="9240">MSLRNKGKTKLEDVNEGSENKAFETASMVGLGVAAVAVAVVGAFFLFGSDSKRKSMKAPGRNYRIFRDDFERDPGSYFRDLRK</sequence>
<dbReference type="Proteomes" id="UP000188354">
    <property type="component" value="Unassembled WGS sequence"/>
</dbReference>
<accession>A0A394DA15</accession>
<dbReference type="InterPro" id="IPR039926">
    <property type="entry name" value="Egg_app_1"/>
</dbReference>
<evidence type="ECO:0000313" key="2">
    <source>
        <dbReference type="EMBL" id="OIW20049.1"/>
    </source>
</evidence>
<keyword evidence="3" id="KW-1185">Reference proteome</keyword>
<proteinExistence type="predicted"/>